<reference evidence="2" key="3">
    <citation type="submission" date="2023-01" db="EMBL/GenBank/DDBJ databases">
        <authorList>
            <person name="Patra A."/>
        </authorList>
    </citation>
    <scope>NUCLEOTIDE SEQUENCE</scope>
    <source>
        <strain evidence="2">Wonlab-2016</strain>
        <tissue evidence="2">Foot muscle</tissue>
    </source>
</reference>
<dbReference type="AlphaFoldDB" id="A0ABD0KCH9"/>
<evidence type="ECO:0000313" key="1">
    <source>
        <dbReference type="EMBL" id="KAK7484803.1"/>
    </source>
</evidence>
<evidence type="ECO:0008006" key="4">
    <source>
        <dbReference type="Google" id="ProtNLM"/>
    </source>
</evidence>
<organism evidence="2 3">
    <name type="scientific">Batillaria attramentaria</name>
    <dbReference type="NCBI Taxonomy" id="370345"/>
    <lineage>
        <taxon>Eukaryota</taxon>
        <taxon>Metazoa</taxon>
        <taxon>Spiralia</taxon>
        <taxon>Lophotrochozoa</taxon>
        <taxon>Mollusca</taxon>
        <taxon>Gastropoda</taxon>
        <taxon>Caenogastropoda</taxon>
        <taxon>Sorbeoconcha</taxon>
        <taxon>Cerithioidea</taxon>
        <taxon>Batillariidae</taxon>
        <taxon>Batillaria</taxon>
    </lineage>
</organism>
<dbReference type="Gene3D" id="3.60.10.10">
    <property type="entry name" value="Endonuclease/exonuclease/phosphatase"/>
    <property type="match status" value="1"/>
</dbReference>
<name>A0ABD0KCH9_9CAEN</name>
<reference evidence="2" key="1">
    <citation type="submission" date="2020-09" db="EMBL/GenBank/DDBJ databases">
        <authorList>
            <person name="Won Y."/>
        </authorList>
    </citation>
    <scope>NUCLEOTIDE SEQUENCE</scope>
    <source>
        <strain evidence="2">Wonlab-2016</strain>
        <tissue evidence="2">Foot muscle</tissue>
    </source>
</reference>
<evidence type="ECO:0000313" key="2">
    <source>
        <dbReference type="EMBL" id="KAK7484815.1"/>
    </source>
</evidence>
<evidence type="ECO:0000313" key="3">
    <source>
        <dbReference type="Proteomes" id="UP001519460"/>
    </source>
</evidence>
<proteinExistence type="predicted"/>
<protein>
    <recommendedName>
        <fullName evidence="4">Endonuclease/exonuclease/phosphatase domain-containing protein</fullName>
    </recommendedName>
</protein>
<sequence>MNSNIPIVGQWLLDLQDIHRNCQVILCGDFNARTGQWQNTTDDDMLDDSVWRDPETDDGRCSQNTVINQFGRLFIELCSTVSLWVVSD</sequence>
<accession>A0ABD0KCH9</accession>
<keyword evidence="3" id="KW-1185">Reference proteome</keyword>
<dbReference type="SUPFAM" id="SSF56219">
    <property type="entry name" value="DNase I-like"/>
    <property type="match status" value="1"/>
</dbReference>
<dbReference type="EMBL" id="JACVVK020000204">
    <property type="protein sequence ID" value="KAK7484803.1"/>
    <property type="molecule type" value="Genomic_DNA"/>
</dbReference>
<dbReference type="EMBL" id="JACVVK020000204">
    <property type="protein sequence ID" value="KAK7484815.1"/>
    <property type="molecule type" value="Genomic_DNA"/>
</dbReference>
<gene>
    <name evidence="1" type="ORF">BaRGS_00023977</name>
    <name evidence="2" type="ORF">BaRGS_00023989</name>
</gene>
<dbReference type="InterPro" id="IPR036691">
    <property type="entry name" value="Endo/exonu/phosph_ase_sf"/>
</dbReference>
<reference evidence="2 3" key="2">
    <citation type="journal article" date="2023" name="Sci. Data">
        <title>Genome assembly of the Korean intertidal mud-creeper Batillaria attramentaria.</title>
        <authorList>
            <person name="Patra A.K."/>
            <person name="Ho P.T."/>
            <person name="Jun S."/>
            <person name="Lee S.J."/>
            <person name="Kim Y."/>
            <person name="Won Y.J."/>
        </authorList>
    </citation>
    <scope>NUCLEOTIDE SEQUENCE [LARGE SCALE GENOMIC DNA]</scope>
    <source>
        <strain evidence="2">Wonlab-2016</strain>
    </source>
</reference>
<dbReference type="Proteomes" id="UP001519460">
    <property type="component" value="Unassembled WGS sequence"/>
</dbReference>
<comment type="caution">
    <text evidence="2">The sequence shown here is derived from an EMBL/GenBank/DDBJ whole genome shotgun (WGS) entry which is preliminary data.</text>
</comment>